<organism evidence="1 2">
    <name type="scientific">Periplaneta americana</name>
    <name type="common">American cockroach</name>
    <name type="synonym">Blatta americana</name>
    <dbReference type="NCBI Taxonomy" id="6978"/>
    <lineage>
        <taxon>Eukaryota</taxon>
        <taxon>Metazoa</taxon>
        <taxon>Ecdysozoa</taxon>
        <taxon>Arthropoda</taxon>
        <taxon>Hexapoda</taxon>
        <taxon>Insecta</taxon>
        <taxon>Pterygota</taxon>
        <taxon>Neoptera</taxon>
        <taxon>Polyneoptera</taxon>
        <taxon>Dictyoptera</taxon>
        <taxon>Blattodea</taxon>
        <taxon>Blattoidea</taxon>
        <taxon>Blattidae</taxon>
        <taxon>Blattinae</taxon>
        <taxon>Periplaneta</taxon>
    </lineage>
</organism>
<accession>A0ABQ8S4X8</accession>
<protein>
    <submittedName>
        <fullName evidence="1">Uncharacterized protein</fullName>
    </submittedName>
</protein>
<proteinExistence type="predicted"/>
<comment type="caution">
    <text evidence="1">The sequence shown here is derived from an EMBL/GenBank/DDBJ whole genome shotgun (WGS) entry which is preliminary data.</text>
</comment>
<name>A0ABQ8S4X8_PERAM</name>
<evidence type="ECO:0000313" key="2">
    <source>
        <dbReference type="Proteomes" id="UP001148838"/>
    </source>
</evidence>
<gene>
    <name evidence="1" type="ORF">ANN_26072</name>
</gene>
<keyword evidence="2" id="KW-1185">Reference proteome</keyword>
<evidence type="ECO:0000313" key="1">
    <source>
        <dbReference type="EMBL" id="KAJ4429071.1"/>
    </source>
</evidence>
<reference evidence="1 2" key="1">
    <citation type="journal article" date="2022" name="Allergy">
        <title>Genome assembly and annotation of Periplaneta americana reveal a comprehensive cockroach allergen profile.</title>
        <authorList>
            <person name="Wang L."/>
            <person name="Xiong Q."/>
            <person name="Saelim N."/>
            <person name="Wang L."/>
            <person name="Nong W."/>
            <person name="Wan A.T."/>
            <person name="Shi M."/>
            <person name="Liu X."/>
            <person name="Cao Q."/>
            <person name="Hui J.H.L."/>
            <person name="Sookrung N."/>
            <person name="Leung T.F."/>
            <person name="Tungtrongchitr A."/>
            <person name="Tsui S.K.W."/>
        </authorList>
    </citation>
    <scope>NUCLEOTIDE SEQUENCE [LARGE SCALE GENOMIC DNA]</scope>
    <source>
        <strain evidence="1">PWHHKU_190912</strain>
    </source>
</reference>
<dbReference type="EMBL" id="JAJSOF020000036">
    <property type="protein sequence ID" value="KAJ4429071.1"/>
    <property type="molecule type" value="Genomic_DNA"/>
</dbReference>
<dbReference type="Proteomes" id="UP001148838">
    <property type="component" value="Unassembled WGS sequence"/>
</dbReference>
<sequence>MLMTADIELVHSHPKWQQVPLTGQCAQGHTPETRSASVLLLTQWEDCWRDVLSGSLFRDAMDFFVYSETFLPQVIGNPVISEVPQCLAKRTGTQDVGRQQSLKCTKGKRCSHVCPVVQQEEVESIPASSHECTMVHCVLRGTARHSDLKNQKRDDEERMMGEGRKWKDEWGSNRLIKLPDIHP</sequence>